<dbReference type="AlphaFoldDB" id="A0A1V6M198"/>
<sequence>MKKIGYLAGILAILLIPAGGAHAQSYKLMTTDAGQKLFFGSTTLGVGSKTVNVLPTGTVTSAVAAVSQGLQSGTDTVRLVVTKSKGNITIQAYSAVGTNTSSTAIVDYMGVGTP</sequence>
<gene>
    <name evidence="2" type="ORF">BIY37_04770</name>
</gene>
<reference evidence="2 3" key="1">
    <citation type="journal article" date="2016" name="Genome Announc.">
        <title>Draft Genome Sequence of the Anaerobic Ammonium-Oxidizing Bacterium 'Candidatus Brocadia sp. 40'.</title>
        <authorList>
            <person name="Ali M."/>
            <person name="Haroon M.F."/>
            <person name="Narita Y."/>
            <person name="Zhang L."/>
            <person name="Rangel Shaw D."/>
            <person name="Okabe S."/>
            <person name="Saikaly P.E."/>
        </authorList>
    </citation>
    <scope>NUCLEOTIDE SEQUENCE [LARGE SCALE GENOMIC DNA]</scope>
    <source>
        <strain evidence="2 3">40</strain>
    </source>
</reference>
<organism evidence="2 3">
    <name type="scientific">Candidatus Brocadia sapporoensis</name>
    <dbReference type="NCBI Taxonomy" id="392547"/>
    <lineage>
        <taxon>Bacteria</taxon>
        <taxon>Pseudomonadati</taxon>
        <taxon>Planctomycetota</taxon>
        <taxon>Candidatus Brocadiia</taxon>
        <taxon>Candidatus Brocadiales</taxon>
        <taxon>Candidatus Brocadiaceae</taxon>
        <taxon>Candidatus Brocadia</taxon>
    </lineage>
</organism>
<name>A0A1V6M198_9BACT</name>
<protein>
    <submittedName>
        <fullName evidence="2">Uncharacterized protein</fullName>
    </submittedName>
</protein>
<accession>A0A1V6M198</accession>
<dbReference type="RefSeq" id="WP_070066681.1">
    <property type="nucleotide sequence ID" value="NZ_MJUW02000056.1"/>
</dbReference>
<dbReference type="EMBL" id="MJUW02000056">
    <property type="protein sequence ID" value="OQD46137.1"/>
    <property type="molecule type" value="Genomic_DNA"/>
</dbReference>
<dbReference type="Proteomes" id="UP000242219">
    <property type="component" value="Unassembled WGS sequence"/>
</dbReference>
<evidence type="ECO:0000313" key="2">
    <source>
        <dbReference type="EMBL" id="OQD46137.1"/>
    </source>
</evidence>
<keyword evidence="3" id="KW-1185">Reference proteome</keyword>
<keyword evidence="1" id="KW-0732">Signal</keyword>
<evidence type="ECO:0000256" key="1">
    <source>
        <dbReference type="SAM" id="SignalP"/>
    </source>
</evidence>
<feature type="signal peptide" evidence="1">
    <location>
        <begin position="1"/>
        <end position="23"/>
    </location>
</feature>
<comment type="caution">
    <text evidence="2">The sequence shown here is derived from an EMBL/GenBank/DDBJ whole genome shotgun (WGS) entry which is preliminary data.</text>
</comment>
<feature type="chain" id="PRO_5010716069" evidence="1">
    <location>
        <begin position="24"/>
        <end position="114"/>
    </location>
</feature>
<evidence type="ECO:0000313" key="3">
    <source>
        <dbReference type="Proteomes" id="UP000242219"/>
    </source>
</evidence>
<proteinExistence type="predicted"/>